<protein>
    <submittedName>
        <fullName evidence="1">Uncharacterized protein</fullName>
    </submittedName>
</protein>
<name>A0A7J6N6J8_PEROL</name>
<dbReference type="OrthoDB" id="10409350at2759"/>
<evidence type="ECO:0000313" key="1">
    <source>
        <dbReference type="EMBL" id="KAF4679445.1"/>
    </source>
</evidence>
<comment type="caution">
    <text evidence="1">The sequence shown here is derived from an EMBL/GenBank/DDBJ whole genome shotgun (WGS) entry which is preliminary data.</text>
</comment>
<dbReference type="AlphaFoldDB" id="A0A7J6N6J8"/>
<accession>A0A7J6N6J8</accession>
<sequence>MNRTRLVAVPSGAHLVCSIPICALTSSVAVEGRASGKYFCPVGHAQALRWDAVAASQRHALCSDIQEARQKQRELRIVARDLESEIRTKHRICTDMTLKLRGPQGYRSPPRRSIEKDPCQGVIDEVATLDARVRQLRETR</sequence>
<organism evidence="1 2">
    <name type="scientific">Perkinsus olseni</name>
    <name type="common">Perkinsus atlanticus</name>
    <dbReference type="NCBI Taxonomy" id="32597"/>
    <lineage>
        <taxon>Eukaryota</taxon>
        <taxon>Sar</taxon>
        <taxon>Alveolata</taxon>
        <taxon>Perkinsozoa</taxon>
        <taxon>Perkinsea</taxon>
        <taxon>Perkinsida</taxon>
        <taxon>Perkinsidae</taxon>
        <taxon>Perkinsus</taxon>
    </lineage>
</organism>
<feature type="non-terminal residue" evidence="1">
    <location>
        <position position="140"/>
    </location>
</feature>
<proteinExistence type="predicted"/>
<gene>
    <name evidence="1" type="ORF">FOZ60_015058</name>
</gene>
<evidence type="ECO:0000313" key="2">
    <source>
        <dbReference type="Proteomes" id="UP000541610"/>
    </source>
</evidence>
<dbReference type="EMBL" id="JABANP010000735">
    <property type="protein sequence ID" value="KAF4679445.1"/>
    <property type="molecule type" value="Genomic_DNA"/>
</dbReference>
<dbReference type="Proteomes" id="UP000541610">
    <property type="component" value="Unassembled WGS sequence"/>
</dbReference>
<reference evidence="1 2" key="1">
    <citation type="submission" date="2020-04" db="EMBL/GenBank/DDBJ databases">
        <title>Perkinsus olseni comparative genomics.</title>
        <authorList>
            <person name="Bogema D.R."/>
        </authorList>
    </citation>
    <scope>NUCLEOTIDE SEQUENCE [LARGE SCALE GENOMIC DNA]</scope>
    <source>
        <strain evidence="1">00978-12</strain>
    </source>
</reference>